<gene>
    <name evidence="1" type="ORF">PHET_11934</name>
</gene>
<comment type="caution">
    <text evidence="1">The sequence shown here is derived from an EMBL/GenBank/DDBJ whole genome shotgun (WGS) entry which is preliminary data.</text>
</comment>
<protein>
    <submittedName>
        <fullName evidence="1">Uncharacterized protein</fullName>
    </submittedName>
</protein>
<sequence length="148" mass="16279">MKEIILKPSLPVEDEIPAVHADRIASELEESIGEEPTVATFVPEVRPDIEEAAIIPEMVEREPVIAETAITLPVDRTEVKIPQESAIEKIEIQDEISQISESIRKSTVKASCIGHGIFKALNFGHQTLIDQSVNVTPTMPSRFTLGIV</sequence>
<proteinExistence type="predicted"/>
<evidence type="ECO:0000313" key="1">
    <source>
        <dbReference type="EMBL" id="KAF5395595.1"/>
    </source>
</evidence>
<dbReference type="AlphaFoldDB" id="A0A8J4SJB6"/>
<dbReference type="EMBL" id="LUCH01011401">
    <property type="protein sequence ID" value="KAF5395595.1"/>
    <property type="molecule type" value="Genomic_DNA"/>
</dbReference>
<accession>A0A8J4SJB6</accession>
<evidence type="ECO:0000313" key="2">
    <source>
        <dbReference type="Proteomes" id="UP000748531"/>
    </source>
</evidence>
<reference evidence="1" key="1">
    <citation type="submission" date="2019-05" db="EMBL/GenBank/DDBJ databases">
        <title>Annotation for the trematode Paragonimus heterotremus.</title>
        <authorList>
            <person name="Choi Y.-J."/>
        </authorList>
    </citation>
    <scope>NUCLEOTIDE SEQUENCE</scope>
    <source>
        <strain evidence="1">LC</strain>
    </source>
</reference>
<dbReference type="Proteomes" id="UP000748531">
    <property type="component" value="Unassembled WGS sequence"/>
</dbReference>
<keyword evidence="2" id="KW-1185">Reference proteome</keyword>
<name>A0A8J4SJB6_9TREM</name>
<organism evidence="1 2">
    <name type="scientific">Paragonimus heterotremus</name>
    <dbReference type="NCBI Taxonomy" id="100268"/>
    <lineage>
        <taxon>Eukaryota</taxon>
        <taxon>Metazoa</taxon>
        <taxon>Spiralia</taxon>
        <taxon>Lophotrochozoa</taxon>
        <taxon>Platyhelminthes</taxon>
        <taxon>Trematoda</taxon>
        <taxon>Digenea</taxon>
        <taxon>Plagiorchiida</taxon>
        <taxon>Troglotremata</taxon>
        <taxon>Troglotrematidae</taxon>
        <taxon>Paragonimus</taxon>
    </lineage>
</organism>